<evidence type="ECO:0000313" key="1">
    <source>
        <dbReference type="EMBL" id="DAE12225.1"/>
    </source>
</evidence>
<evidence type="ECO:0008006" key="2">
    <source>
        <dbReference type="Google" id="ProtNLM"/>
    </source>
</evidence>
<organism evidence="1">
    <name type="scientific">Siphoviridae sp. ctMOb8</name>
    <dbReference type="NCBI Taxonomy" id="2825460"/>
    <lineage>
        <taxon>Viruses</taxon>
        <taxon>Duplodnaviria</taxon>
        <taxon>Heunggongvirae</taxon>
        <taxon>Uroviricota</taxon>
        <taxon>Caudoviricetes</taxon>
    </lineage>
</organism>
<protein>
    <recommendedName>
        <fullName evidence="2">Lipoprotein</fullName>
    </recommendedName>
</protein>
<proteinExistence type="predicted"/>
<name>A0A8S5Q078_9CAUD</name>
<sequence>MKKIFRMMLLLTMITAACVSVSSCSSDDADGTFSEKRVEKYITGYKWYLDNNKRSEYRFYRNRLVSSMSSGKVTSGSLTYDASNFFGTWAVIDGKLVTTFTSGAYGGFDWNDILYGSLTITELRSNFKSIEATAPNGDTHELSSYMISYGTGSDFVDYSDNSDHDGALIGTWEALAYKDYRNVIFTIKIGKKGKITFIAKSENIDFTTTCTTKNGHVTFSHLFAPGADSCSFIYIREKNKIRFYSEENAQQVWVWQKVE</sequence>
<dbReference type="PROSITE" id="PS51257">
    <property type="entry name" value="PROKAR_LIPOPROTEIN"/>
    <property type="match status" value="1"/>
</dbReference>
<reference evidence="1" key="1">
    <citation type="journal article" date="2021" name="Proc. Natl. Acad. Sci. U.S.A.">
        <title>A Catalog of Tens of Thousands of Viruses from Human Metagenomes Reveals Hidden Associations with Chronic Diseases.</title>
        <authorList>
            <person name="Tisza M.J."/>
            <person name="Buck C.B."/>
        </authorList>
    </citation>
    <scope>NUCLEOTIDE SEQUENCE</scope>
    <source>
        <strain evidence="1">CtMOb8</strain>
    </source>
</reference>
<accession>A0A8S5Q078</accession>
<dbReference type="EMBL" id="BK015544">
    <property type="protein sequence ID" value="DAE12225.1"/>
    <property type="molecule type" value="Genomic_DNA"/>
</dbReference>